<organism evidence="1 2">
    <name type="scientific">bacterium (Candidatus Blackallbacteria) CG17_big_fil_post_rev_8_21_14_2_50_48_46</name>
    <dbReference type="NCBI Taxonomy" id="2014261"/>
    <lineage>
        <taxon>Bacteria</taxon>
        <taxon>Candidatus Blackallbacteria</taxon>
    </lineage>
</organism>
<comment type="caution">
    <text evidence="1">The sequence shown here is derived from an EMBL/GenBank/DDBJ whole genome shotgun (WGS) entry which is preliminary data.</text>
</comment>
<sequence length="117" mass="13765">MPDTPVYTFRFTAFSPQTLIAQACRFHNTKQREKAARLDDLFAEAEYISAQAHPRVLERVCVNYLHYLCERQYPEISEMRGNAERFEEYAQAKQAILKSISERFAWLEAECKRQALI</sequence>
<name>A0A2M7GA76_9BACT</name>
<accession>A0A2M7GA76</accession>
<reference evidence="1 2" key="1">
    <citation type="submission" date="2017-09" db="EMBL/GenBank/DDBJ databases">
        <title>Depth-based differentiation of microbial function through sediment-hosted aquifers and enrichment of novel symbionts in the deep terrestrial subsurface.</title>
        <authorList>
            <person name="Probst A.J."/>
            <person name="Ladd B."/>
            <person name="Jarett J.K."/>
            <person name="Geller-Mcgrath D.E."/>
            <person name="Sieber C.M."/>
            <person name="Emerson J.B."/>
            <person name="Anantharaman K."/>
            <person name="Thomas B.C."/>
            <person name="Malmstrom R."/>
            <person name="Stieglmeier M."/>
            <person name="Klingl A."/>
            <person name="Woyke T."/>
            <person name="Ryan C.M."/>
            <person name="Banfield J.F."/>
        </authorList>
    </citation>
    <scope>NUCLEOTIDE SEQUENCE [LARGE SCALE GENOMIC DNA]</scope>
    <source>
        <strain evidence="1">CG17_big_fil_post_rev_8_21_14_2_50_48_46</strain>
    </source>
</reference>
<evidence type="ECO:0000313" key="1">
    <source>
        <dbReference type="EMBL" id="PIW19048.1"/>
    </source>
</evidence>
<dbReference type="AlphaFoldDB" id="A0A2M7GA76"/>
<proteinExistence type="predicted"/>
<gene>
    <name evidence="1" type="ORF">COW36_02750</name>
</gene>
<evidence type="ECO:0000313" key="2">
    <source>
        <dbReference type="Proteomes" id="UP000231019"/>
    </source>
</evidence>
<dbReference type="EMBL" id="PFFQ01000006">
    <property type="protein sequence ID" value="PIW19048.1"/>
    <property type="molecule type" value="Genomic_DNA"/>
</dbReference>
<dbReference type="Proteomes" id="UP000231019">
    <property type="component" value="Unassembled WGS sequence"/>
</dbReference>
<protein>
    <submittedName>
        <fullName evidence="1">Uncharacterized protein</fullName>
    </submittedName>
</protein>